<dbReference type="PATRIC" id="fig|213810.4.peg.224"/>
<evidence type="ECO:0000256" key="1">
    <source>
        <dbReference type="SAM" id="Phobius"/>
    </source>
</evidence>
<keyword evidence="1" id="KW-0472">Membrane</keyword>
<dbReference type="Pfam" id="PF04070">
    <property type="entry name" value="DUF378"/>
    <property type="match status" value="1"/>
</dbReference>
<feature type="transmembrane region" description="Helical" evidence="1">
    <location>
        <begin position="46"/>
        <end position="67"/>
    </location>
</feature>
<feature type="transmembrane region" description="Helical" evidence="1">
    <location>
        <begin position="12"/>
        <end position="40"/>
    </location>
</feature>
<dbReference type="PANTHER" id="PTHR37304:SF1">
    <property type="entry name" value="MEMBRANE PROTEIN"/>
    <property type="match status" value="1"/>
</dbReference>
<dbReference type="EMBL" id="FP929052">
    <property type="protein sequence ID" value="CBL16557.1"/>
    <property type="molecule type" value="Genomic_DNA"/>
</dbReference>
<dbReference type="Proteomes" id="UP000007054">
    <property type="component" value="Chromosome"/>
</dbReference>
<dbReference type="STRING" id="213810.RUM_03180"/>
<evidence type="ECO:0000313" key="2">
    <source>
        <dbReference type="EMBL" id="CBL16557.1"/>
    </source>
</evidence>
<sequence length="78" mass="8798">MRNEVFKRMWDKLALILLIIGGVNWGLVGIFEFDLVAWLFGGAASLVSRAIYILVAISAVWCITLLFRNDQKLVEVEA</sequence>
<dbReference type="HOGENOM" id="CLU_179993_2_0_9"/>
<keyword evidence="1" id="KW-1133">Transmembrane helix</keyword>
<keyword evidence="3" id="KW-1185">Reference proteome</keyword>
<dbReference type="PANTHER" id="PTHR37304">
    <property type="entry name" value="MEMBRANE PROTEIN-RELATED"/>
    <property type="match status" value="1"/>
</dbReference>
<name>D4LAB2_RUMC1</name>
<keyword evidence="1" id="KW-0812">Transmembrane</keyword>
<accession>D4LAB2</accession>
<protein>
    <submittedName>
        <fullName evidence="2">Uncharacterized conserved protein</fullName>
    </submittedName>
</protein>
<dbReference type="AlphaFoldDB" id="D4LAB2"/>
<organism evidence="2 3">
    <name type="scientific">Ruminococcus champanellensis (strain DSM 18848 / JCM 17042 / KCTC 15320 / 18P13)</name>
    <dbReference type="NCBI Taxonomy" id="213810"/>
    <lineage>
        <taxon>Bacteria</taxon>
        <taxon>Bacillati</taxon>
        <taxon>Bacillota</taxon>
        <taxon>Clostridia</taxon>
        <taxon>Eubacteriales</taxon>
        <taxon>Oscillospiraceae</taxon>
        <taxon>Ruminococcus</taxon>
    </lineage>
</organism>
<reference evidence="2" key="1">
    <citation type="submission" date="2010-03" db="EMBL/GenBank/DDBJ databases">
        <title>The genome sequence of Ruminococcus sp. 18P13.</title>
        <authorList>
            <consortium name="metaHIT consortium -- http://www.metahit.eu/"/>
            <person name="Pajon A."/>
            <person name="Turner K."/>
            <person name="Parkhill J."/>
            <person name="Bernalier A."/>
        </authorList>
    </citation>
    <scope>NUCLEOTIDE SEQUENCE [LARGE SCALE GENOMIC DNA]</scope>
    <source>
        <strain evidence="2">Type strain: 18P13</strain>
    </source>
</reference>
<reference evidence="2" key="2">
    <citation type="submission" date="2010-03" db="EMBL/GenBank/DDBJ databases">
        <authorList>
            <person name="Pajon A."/>
        </authorList>
    </citation>
    <scope>NUCLEOTIDE SEQUENCE</scope>
    <source>
        <strain evidence="2">Type strain: 18P13</strain>
    </source>
</reference>
<gene>
    <name evidence="2" type="ordered locus">RUM_03180</name>
</gene>
<dbReference type="InterPro" id="IPR007211">
    <property type="entry name" value="DUF378"/>
</dbReference>
<evidence type="ECO:0000313" key="3">
    <source>
        <dbReference type="Proteomes" id="UP000007054"/>
    </source>
</evidence>
<dbReference type="KEGG" id="rch:RUM_03180"/>
<proteinExistence type="predicted"/>